<proteinExistence type="inferred from homology"/>
<evidence type="ECO:0000256" key="8">
    <source>
        <dbReference type="ARBA" id="ARBA00038171"/>
    </source>
</evidence>
<evidence type="ECO:0000256" key="2">
    <source>
        <dbReference type="ARBA" id="ARBA00022723"/>
    </source>
</evidence>
<dbReference type="PANTHER" id="PTHR46365">
    <property type="entry name" value="COPPER TRANSPORT PROTEIN ATOX1"/>
    <property type="match status" value="1"/>
</dbReference>
<keyword evidence="4" id="KW-0186">Copper</keyword>
<evidence type="ECO:0000256" key="7">
    <source>
        <dbReference type="ARBA" id="ARBA00037651"/>
    </source>
</evidence>
<dbReference type="CDD" id="cd00371">
    <property type="entry name" value="HMA"/>
    <property type="match status" value="1"/>
</dbReference>
<protein>
    <recommendedName>
        <fullName evidence="9">Copper transport protein ATOX1</fullName>
    </recommendedName>
    <alternativeName>
        <fullName evidence="10">Metal transport protein ATX1</fullName>
    </alternativeName>
</protein>
<dbReference type="Pfam" id="PF00403">
    <property type="entry name" value="HMA"/>
    <property type="match status" value="1"/>
</dbReference>
<evidence type="ECO:0000256" key="11">
    <source>
        <dbReference type="ARBA" id="ARBA00046351"/>
    </source>
</evidence>
<comment type="function">
    <text evidence="7">Binds and deliver cytosolic copper to the copper ATPase proteins. May be important in cellular antioxidant defense.</text>
</comment>
<dbReference type="PROSITE" id="PS50846">
    <property type="entry name" value="HMA_2"/>
    <property type="match status" value="1"/>
</dbReference>
<comment type="similarity">
    <text evidence="8">Belongs to the ATX1 family.</text>
</comment>
<gene>
    <name evidence="13" type="ORF">OKIOD_LOCUS4003</name>
</gene>
<organism evidence="13 14">
    <name type="scientific">Oikopleura dioica</name>
    <name type="common">Tunicate</name>
    <dbReference type="NCBI Taxonomy" id="34765"/>
    <lineage>
        <taxon>Eukaryota</taxon>
        <taxon>Metazoa</taxon>
        <taxon>Chordata</taxon>
        <taxon>Tunicata</taxon>
        <taxon>Appendicularia</taxon>
        <taxon>Copelata</taxon>
        <taxon>Oikopleuridae</taxon>
        <taxon>Oikopleura</taxon>
    </lineage>
</organism>
<dbReference type="InterPro" id="IPR051881">
    <property type="entry name" value="Copper_transport_ATOX1-like"/>
</dbReference>
<dbReference type="Gene3D" id="3.30.70.100">
    <property type="match status" value="1"/>
</dbReference>
<keyword evidence="14" id="KW-1185">Reference proteome</keyword>
<evidence type="ECO:0000256" key="1">
    <source>
        <dbReference type="ARBA" id="ARBA00022448"/>
    </source>
</evidence>
<evidence type="ECO:0000256" key="3">
    <source>
        <dbReference type="ARBA" id="ARBA00022796"/>
    </source>
</evidence>
<evidence type="ECO:0000256" key="4">
    <source>
        <dbReference type="ARBA" id="ARBA00023008"/>
    </source>
</evidence>
<dbReference type="InterPro" id="IPR006121">
    <property type="entry name" value="HMA_dom"/>
</dbReference>
<keyword evidence="5" id="KW-0406">Ion transport</keyword>
<dbReference type="InterPro" id="IPR017969">
    <property type="entry name" value="Heavy-metal-associated_CS"/>
</dbReference>
<evidence type="ECO:0000256" key="5">
    <source>
        <dbReference type="ARBA" id="ARBA00023065"/>
    </source>
</evidence>
<evidence type="ECO:0000256" key="9">
    <source>
        <dbReference type="ARBA" id="ARBA00040962"/>
    </source>
</evidence>
<dbReference type="PROSITE" id="PS01047">
    <property type="entry name" value="HMA_1"/>
    <property type="match status" value="1"/>
</dbReference>
<name>A0ABN7S3H4_OIKDI</name>
<keyword evidence="1" id="KW-0813">Transport</keyword>
<evidence type="ECO:0000256" key="10">
    <source>
        <dbReference type="ARBA" id="ARBA00043201"/>
    </source>
</evidence>
<keyword evidence="6" id="KW-0143">Chaperone</keyword>
<reference evidence="13 14" key="1">
    <citation type="submission" date="2021-04" db="EMBL/GenBank/DDBJ databases">
        <authorList>
            <person name="Bliznina A."/>
        </authorList>
    </citation>
    <scope>NUCLEOTIDE SEQUENCE [LARGE SCALE GENOMIC DNA]</scope>
</reference>
<sequence>MAVHTYNVAMTCGGCSGAVTRILTKQLGEGEKFDVNLEAKTVKVQTARSADEIKEIIAKCGKATTFVSTDDAASL</sequence>
<comment type="subunit">
    <text evidence="11">Homodimer. Interacts with ATP7B. Interacts with ATP7A. Interacts (via dimer form) with SLC31A1 (via C-terminal domain); this interaction improves ATOX1 stability and controls intracellular Cu(I) levels.</text>
</comment>
<dbReference type="Proteomes" id="UP001158576">
    <property type="component" value="Chromosome PAR"/>
</dbReference>
<dbReference type="SUPFAM" id="SSF55008">
    <property type="entry name" value="HMA, heavy metal-associated domain"/>
    <property type="match status" value="1"/>
</dbReference>
<accession>A0ABN7S3H4</accession>
<dbReference type="InterPro" id="IPR036163">
    <property type="entry name" value="HMA_dom_sf"/>
</dbReference>
<keyword evidence="3" id="KW-0187">Copper transport</keyword>
<evidence type="ECO:0000259" key="12">
    <source>
        <dbReference type="PROSITE" id="PS50846"/>
    </source>
</evidence>
<feature type="domain" description="HMA" evidence="12">
    <location>
        <begin position="1"/>
        <end position="65"/>
    </location>
</feature>
<evidence type="ECO:0000313" key="13">
    <source>
        <dbReference type="EMBL" id="CAG5090050.1"/>
    </source>
</evidence>
<dbReference type="EMBL" id="OU015568">
    <property type="protein sequence ID" value="CAG5090050.1"/>
    <property type="molecule type" value="Genomic_DNA"/>
</dbReference>
<keyword evidence="2" id="KW-0479">Metal-binding</keyword>
<evidence type="ECO:0000256" key="6">
    <source>
        <dbReference type="ARBA" id="ARBA00023186"/>
    </source>
</evidence>
<dbReference type="PANTHER" id="PTHR46365:SF1">
    <property type="entry name" value="COPPER TRANSPORT PROTEIN ATOX1"/>
    <property type="match status" value="1"/>
</dbReference>
<evidence type="ECO:0000313" key="14">
    <source>
        <dbReference type="Proteomes" id="UP001158576"/>
    </source>
</evidence>